<evidence type="ECO:0000313" key="20">
    <source>
        <dbReference type="Proteomes" id="UP000253426"/>
    </source>
</evidence>
<accession>A0A366HQT4</accession>
<keyword evidence="9" id="KW-0819">tRNA processing</keyword>
<keyword evidence="14" id="KW-0378">Hydrolase</keyword>
<name>A0A366HQT4_9BACT</name>
<keyword evidence="7" id="KW-0997">Cell inner membrane</keyword>
<organism evidence="19 20">
    <name type="scientific">Roseimicrobium gellanilyticum</name>
    <dbReference type="NCBI Taxonomy" id="748857"/>
    <lineage>
        <taxon>Bacteria</taxon>
        <taxon>Pseudomonadati</taxon>
        <taxon>Verrucomicrobiota</taxon>
        <taxon>Verrucomicrobiia</taxon>
        <taxon>Verrucomicrobiales</taxon>
        <taxon>Verrucomicrobiaceae</taxon>
        <taxon>Roseimicrobium</taxon>
    </lineage>
</organism>
<dbReference type="GO" id="GO:0004519">
    <property type="term" value="F:endonuclease activity"/>
    <property type="evidence" value="ECO:0007669"/>
    <property type="project" value="UniProtKB-KW"/>
</dbReference>
<evidence type="ECO:0000256" key="13">
    <source>
        <dbReference type="ARBA" id="ARBA00022759"/>
    </source>
</evidence>
<dbReference type="NCBIfam" id="TIGR00757">
    <property type="entry name" value="RNaseEG"/>
    <property type="match status" value="1"/>
</dbReference>
<comment type="similarity">
    <text evidence="3">Belongs to the RNase E/G family. RNase G subfamily.</text>
</comment>
<proteinExistence type="inferred from homology"/>
<evidence type="ECO:0000256" key="8">
    <source>
        <dbReference type="ARBA" id="ARBA00022552"/>
    </source>
</evidence>
<dbReference type="InterPro" id="IPR019307">
    <property type="entry name" value="RNA-bd_AU-1/RNase_E/G"/>
</dbReference>
<evidence type="ECO:0000256" key="12">
    <source>
        <dbReference type="ARBA" id="ARBA00022730"/>
    </source>
</evidence>
<evidence type="ECO:0000256" key="7">
    <source>
        <dbReference type="ARBA" id="ARBA00022519"/>
    </source>
</evidence>
<dbReference type="PANTHER" id="PTHR30001">
    <property type="entry name" value="RIBONUCLEASE"/>
    <property type="match status" value="1"/>
</dbReference>
<dbReference type="InterPro" id="IPR004659">
    <property type="entry name" value="RNase_E/G"/>
</dbReference>
<dbReference type="EMBL" id="QNRR01000002">
    <property type="protein sequence ID" value="RBP46020.1"/>
    <property type="molecule type" value="Genomic_DNA"/>
</dbReference>
<dbReference type="GO" id="GO:0046872">
    <property type="term" value="F:metal ion binding"/>
    <property type="evidence" value="ECO:0007669"/>
    <property type="project" value="UniProtKB-KW"/>
</dbReference>
<feature type="domain" description="S1 motif" evidence="18">
    <location>
        <begin position="61"/>
        <end position="156"/>
    </location>
</feature>
<keyword evidence="17" id="KW-0472">Membrane</keyword>
<dbReference type="Pfam" id="PF20833">
    <property type="entry name" value="RNase_E_G_Thio"/>
    <property type="match status" value="1"/>
</dbReference>
<dbReference type="AlphaFoldDB" id="A0A366HQT4"/>
<evidence type="ECO:0000313" key="19">
    <source>
        <dbReference type="EMBL" id="RBP46020.1"/>
    </source>
</evidence>
<evidence type="ECO:0000259" key="18">
    <source>
        <dbReference type="SMART" id="SM00316"/>
    </source>
</evidence>
<dbReference type="InterPro" id="IPR003029">
    <property type="entry name" value="S1_domain"/>
</dbReference>
<dbReference type="GO" id="GO:0004540">
    <property type="term" value="F:RNA nuclease activity"/>
    <property type="evidence" value="ECO:0007669"/>
    <property type="project" value="InterPro"/>
</dbReference>
<evidence type="ECO:0000256" key="16">
    <source>
        <dbReference type="ARBA" id="ARBA00022884"/>
    </source>
</evidence>
<dbReference type="SMART" id="SM00316">
    <property type="entry name" value="S1"/>
    <property type="match status" value="1"/>
</dbReference>
<dbReference type="GO" id="GO:0005737">
    <property type="term" value="C:cytoplasm"/>
    <property type="evidence" value="ECO:0007669"/>
    <property type="project" value="UniProtKB-SubCell"/>
</dbReference>
<dbReference type="Pfam" id="PF10150">
    <property type="entry name" value="RNase_E_G"/>
    <property type="match status" value="1"/>
</dbReference>
<dbReference type="InterPro" id="IPR012340">
    <property type="entry name" value="NA-bd_OB-fold"/>
</dbReference>
<dbReference type="CDD" id="cd04453">
    <property type="entry name" value="S1_RNase_E"/>
    <property type="match status" value="1"/>
</dbReference>
<keyword evidence="11" id="KW-0479">Metal-binding</keyword>
<reference evidence="19 20" key="1">
    <citation type="submission" date="2018-06" db="EMBL/GenBank/DDBJ databases">
        <title>Genomic Encyclopedia of Type Strains, Phase IV (KMG-IV): sequencing the most valuable type-strain genomes for metagenomic binning, comparative biology and taxonomic classification.</title>
        <authorList>
            <person name="Goeker M."/>
        </authorList>
    </citation>
    <scope>NUCLEOTIDE SEQUENCE [LARGE SCALE GENOMIC DNA]</scope>
    <source>
        <strain evidence="19 20">DSM 25532</strain>
    </source>
</reference>
<dbReference type="SUPFAM" id="SSF50249">
    <property type="entry name" value="Nucleic acid-binding proteins"/>
    <property type="match status" value="1"/>
</dbReference>
<evidence type="ECO:0000256" key="4">
    <source>
        <dbReference type="ARBA" id="ARBA00017719"/>
    </source>
</evidence>
<evidence type="ECO:0000256" key="2">
    <source>
        <dbReference type="ARBA" id="ARBA00004496"/>
    </source>
</evidence>
<protein>
    <recommendedName>
        <fullName evidence="4">Ribonuclease G</fullName>
    </recommendedName>
</protein>
<dbReference type="GO" id="GO:0016787">
    <property type="term" value="F:hydrolase activity"/>
    <property type="evidence" value="ECO:0007669"/>
    <property type="project" value="UniProtKB-KW"/>
</dbReference>
<dbReference type="PANTHER" id="PTHR30001:SF1">
    <property type="entry name" value="RIBONUCLEASE E_G-LIKE PROTEIN, CHLOROPLASTIC"/>
    <property type="match status" value="1"/>
</dbReference>
<evidence type="ECO:0000256" key="14">
    <source>
        <dbReference type="ARBA" id="ARBA00022801"/>
    </source>
</evidence>
<keyword evidence="6" id="KW-0963">Cytoplasm</keyword>
<keyword evidence="15" id="KW-0460">Magnesium</keyword>
<evidence type="ECO:0000256" key="1">
    <source>
        <dbReference type="ARBA" id="ARBA00001946"/>
    </source>
</evidence>
<keyword evidence="20" id="KW-1185">Reference proteome</keyword>
<comment type="cofactor">
    <cofactor evidence="1">
        <name>Mg(2+)</name>
        <dbReference type="ChEBI" id="CHEBI:18420"/>
    </cofactor>
</comment>
<comment type="subcellular location">
    <subcellularLocation>
        <location evidence="2">Cytoplasm</location>
    </subcellularLocation>
</comment>
<evidence type="ECO:0000256" key="5">
    <source>
        <dbReference type="ARBA" id="ARBA00022475"/>
    </source>
</evidence>
<dbReference type="Gene3D" id="2.40.50.140">
    <property type="entry name" value="Nucleic acid-binding proteins"/>
    <property type="match status" value="1"/>
</dbReference>
<evidence type="ECO:0000256" key="17">
    <source>
        <dbReference type="ARBA" id="ARBA00023136"/>
    </source>
</evidence>
<evidence type="ECO:0000256" key="9">
    <source>
        <dbReference type="ARBA" id="ARBA00022694"/>
    </source>
</evidence>
<evidence type="ECO:0000256" key="11">
    <source>
        <dbReference type="ARBA" id="ARBA00022723"/>
    </source>
</evidence>
<gene>
    <name evidence="19" type="ORF">DES53_102405</name>
</gene>
<evidence type="ECO:0000256" key="10">
    <source>
        <dbReference type="ARBA" id="ARBA00022722"/>
    </source>
</evidence>
<dbReference type="Proteomes" id="UP000253426">
    <property type="component" value="Unassembled WGS sequence"/>
</dbReference>
<keyword evidence="10" id="KW-0540">Nuclease</keyword>
<dbReference type="OrthoDB" id="9804278at2"/>
<keyword evidence="8" id="KW-0698">rRNA processing</keyword>
<comment type="caution">
    <text evidence="19">The sequence shown here is derived from an EMBL/GenBank/DDBJ whole genome shotgun (WGS) entry which is preliminary data.</text>
</comment>
<keyword evidence="16" id="KW-0694">RNA-binding</keyword>
<dbReference type="GO" id="GO:0008033">
    <property type="term" value="P:tRNA processing"/>
    <property type="evidence" value="ECO:0007669"/>
    <property type="project" value="UniProtKB-KW"/>
</dbReference>
<dbReference type="RefSeq" id="WP_113957573.1">
    <property type="nucleotide sequence ID" value="NZ_QNRR01000002.1"/>
</dbReference>
<keyword evidence="12" id="KW-0699">rRNA-binding</keyword>
<evidence type="ECO:0000256" key="6">
    <source>
        <dbReference type="ARBA" id="ARBA00022490"/>
    </source>
</evidence>
<dbReference type="GO" id="GO:0006364">
    <property type="term" value="P:rRNA processing"/>
    <property type="evidence" value="ECO:0007669"/>
    <property type="project" value="UniProtKB-KW"/>
</dbReference>
<evidence type="ECO:0000256" key="15">
    <source>
        <dbReference type="ARBA" id="ARBA00022842"/>
    </source>
</evidence>
<keyword evidence="13" id="KW-0255">Endonuclease</keyword>
<evidence type="ECO:0000256" key="3">
    <source>
        <dbReference type="ARBA" id="ARBA00005663"/>
    </source>
</evidence>
<keyword evidence="5" id="KW-1003">Cell membrane</keyword>
<dbReference type="GO" id="GO:0019843">
    <property type="term" value="F:rRNA binding"/>
    <property type="evidence" value="ECO:0007669"/>
    <property type="project" value="UniProtKB-KW"/>
</dbReference>
<dbReference type="InterPro" id="IPR048583">
    <property type="entry name" value="RNase_E_G_thioredoxin-like"/>
</dbReference>
<sequence length="536" mass="60678">MALEFVKNGIRKITQFITGKKDPTQGTRIVINCEKLENRVALLENGILEEYSVERVGTTHLVGSIYKGRIKNIEQGLKAMFVDIGLEKNAFLHFWDAIPEALNTQAMEEVSRGKGGQKKKNISAKDIPELYPVGSEILVQITKGPVGNKGPRVTTNISLAGRLLVLMPQNESCGISRKIDDPKERARLRRIIEGLSLPEGMGIILRTEASGKRTRHIVRDLSILLEQWKDIASRRDSQKAPCCCFEEPDIFERTVRDFLTEDLDEIVCDDPATVDRMKELVAPISRRAQRRITLFTGPGALFEKYNVQRQIDTAFYRQVWLKCGGYIVIDQTEALIAIDVNTGRNKGSGQNVDKVILQTNMEAAAEVARQLRLRNMGGLVVVDFIDMKHGKDRSAVYKSMVDHTQRDKAKTQILQISQFGLMEMTRQRLHESLSDAMFEECPHCKGHGQIKTPLTMSVEIQRRLTSVLARLPENGRDVLVVIHPDVMQRLRSSDDQILVDLERKYQARLTFRTDPTYMREQVLLANSKTGEEIKLA</sequence>
<dbReference type="Gene3D" id="3.40.1260.20">
    <property type="entry name" value="Ribonuclease E, catalytic domain"/>
    <property type="match status" value="1"/>
</dbReference>